<keyword evidence="6 8" id="KW-0106">Calcium</keyword>
<dbReference type="PRINTS" id="PR00807">
    <property type="entry name" value="AMBALLERGEN"/>
</dbReference>
<sequence length="431" mass="48368">MMATIMKPYLVSFLLAFLIFVVISPAIQADLVENFENLYGEAKGEVSEDFNGVKDEVKSVFNGTRRILRRAPYRGPCKATNPIDRCWRCDPNWAEDRQRLADCALGFGRDAIGGKGGRFYVVTDPSDDDVVDPRPGTLRWGVIQPEPLWIVFARSMVITLKQELIIQSFKTIDGRGFKVRISGGAGFTIQNVNNVIIHSLYIHDIISTNGGTIRDSTTHKGLRMRTDGDGIVVFGSSNIWLDHLSMSKAVDGLIDVVQGSTNVTISNCHFTDHNKVLLFGANDNYMPDKGMKVTVAYTHFGKRLVQRMPRCRLGFFNLVNNDYTHWEMYAIGGSSGAQILSEGNRFTAQNAHEETREVTHRASMNENWKSWTWSSVDDEFRRGAFFTTSGNQHPDLTQYNYGMIQHAPAHMVTEMTMFSGALGRCRVGRPC</sequence>
<gene>
    <name evidence="10" type="ORF">LIER_35078</name>
</gene>
<dbReference type="AlphaFoldDB" id="A0AAV3NJP2"/>
<evidence type="ECO:0000256" key="6">
    <source>
        <dbReference type="ARBA" id="ARBA00022837"/>
    </source>
</evidence>
<comment type="catalytic activity">
    <reaction evidence="1 8">
        <text>Eliminative cleavage of (1-&gt;4)-alpha-D-galacturonan to give oligosaccharides with 4-deoxy-alpha-D-galact-4-enuronosyl groups at their non-reducing ends.</text>
        <dbReference type="EC" id="4.2.2.2"/>
    </reaction>
</comment>
<keyword evidence="7 8" id="KW-0456">Lyase</keyword>
<dbReference type="InterPro" id="IPR018082">
    <property type="entry name" value="AmbAllergen"/>
</dbReference>
<dbReference type="GO" id="GO:0046872">
    <property type="term" value="F:metal ion binding"/>
    <property type="evidence" value="ECO:0007669"/>
    <property type="project" value="UniProtKB-KW"/>
</dbReference>
<organism evidence="10 11">
    <name type="scientific">Lithospermum erythrorhizon</name>
    <name type="common">Purple gromwell</name>
    <name type="synonym">Lithospermum officinale var. erythrorhizon</name>
    <dbReference type="NCBI Taxonomy" id="34254"/>
    <lineage>
        <taxon>Eukaryota</taxon>
        <taxon>Viridiplantae</taxon>
        <taxon>Streptophyta</taxon>
        <taxon>Embryophyta</taxon>
        <taxon>Tracheophyta</taxon>
        <taxon>Spermatophyta</taxon>
        <taxon>Magnoliopsida</taxon>
        <taxon>eudicotyledons</taxon>
        <taxon>Gunneridae</taxon>
        <taxon>Pentapetalae</taxon>
        <taxon>asterids</taxon>
        <taxon>lamiids</taxon>
        <taxon>Boraginales</taxon>
        <taxon>Boraginaceae</taxon>
        <taxon>Boraginoideae</taxon>
        <taxon>Lithospermeae</taxon>
        <taxon>Lithospermum</taxon>
    </lineage>
</organism>
<dbReference type="InterPro" id="IPR002022">
    <property type="entry name" value="Pec_lyase"/>
</dbReference>
<dbReference type="InterPro" id="IPR011050">
    <property type="entry name" value="Pectin_lyase_fold/virulence"/>
</dbReference>
<dbReference type="GO" id="GO:0030570">
    <property type="term" value="F:pectate lyase activity"/>
    <property type="evidence" value="ECO:0007669"/>
    <property type="project" value="UniProtKB-EC"/>
</dbReference>
<proteinExistence type="inferred from homology"/>
<evidence type="ECO:0000256" key="3">
    <source>
        <dbReference type="ARBA" id="ARBA00012272"/>
    </source>
</evidence>
<dbReference type="InterPro" id="IPR012334">
    <property type="entry name" value="Pectin_lyas_fold"/>
</dbReference>
<name>A0AAV3NJP2_LITER</name>
<evidence type="ECO:0000256" key="4">
    <source>
        <dbReference type="ARBA" id="ARBA00022723"/>
    </source>
</evidence>
<comment type="caution">
    <text evidence="10">The sequence shown here is derived from an EMBL/GenBank/DDBJ whole genome shotgun (WGS) entry which is preliminary data.</text>
</comment>
<dbReference type="Pfam" id="PF00544">
    <property type="entry name" value="Pectate_lyase_4"/>
    <property type="match status" value="1"/>
</dbReference>
<comment type="similarity">
    <text evidence="8">Belongs to the polysaccharide lyase 1 family.</text>
</comment>
<evidence type="ECO:0000256" key="7">
    <source>
        <dbReference type="ARBA" id="ARBA00023239"/>
    </source>
</evidence>
<dbReference type="PANTHER" id="PTHR31683:SF181">
    <property type="entry name" value="PECTATE LYASE 6-RELATED"/>
    <property type="match status" value="1"/>
</dbReference>
<feature type="signal peptide" evidence="8">
    <location>
        <begin position="1"/>
        <end position="29"/>
    </location>
</feature>
<feature type="chain" id="PRO_5043093591" description="Pectate lyase" evidence="8">
    <location>
        <begin position="30"/>
        <end position="431"/>
    </location>
</feature>
<accession>A0AAV3NJP2</accession>
<keyword evidence="4 8" id="KW-0479">Metal-binding</keyword>
<keyword evidence="11" id="KW-1185">Reference proteome</keyword>
<dbReference type="Proteomes" id="UP001454036">
    <property type="component" value="Unassembled WGS sequence"/>
</dbReference>
<dbReference type="Gene3D" id="2.160.20.10">
    <property type="entry name" value="Single-stranded right-handed beta-helix, Pectin lyase-like"/>
    <property type="match status" value="1"/>
</dbReference>
<dbReference type="InterPro" id="IPR045032">
    <property type="entry name" value="PEL"/>
</dbReference>
<evidence type="ECO:0000256" key="8">
    <source>
        <dbReference type="RuleBase" id="RU361123"/>
    </source>
</evidence>
<reference evidence="10 11" key="1">
    <citation type="submission" date="2024-01" db="EMBL/GenBank/DDBJ databases">
        <title>The complete chloroplast genome sequence of Lithospermum erythrorhizon: insights into the phylogenetic relationship among Boraginaceae species and the maternal lineages of purple gromwells.</title>
        <authorList>
            <person name="Okada T."/>
            <person name="Watanabe K."/>
        </authorList>
    </citation>
    <scope>NUCLEOTIDE SEQUENCE [LARGE SCALE GENOMIC DNA]</scope>
</reference>
<evidence type="ECO:0000256" key="5">
    <source>
        <dbReference type="ARBA" id="ARBA00022729"/>
    </source>
</evidence>
<dbReference type="SUPFAM" id="SSF51126">
    <property type="entry name" value="Pectin lyase-like"/>
    <property type="match status" value="1"/>
</dbReference>
<keyword evidence="5 8" id="KW-0732">Signal</keyword>
<evidence type="ECO:0000259" key="9">
    <source>
        <dbReference type="SMART" id="SM00656"/>
    </source>
</evidence>
<comment type="cofactor">
    <cofactor evidence="8">
        <name>Ca(2+)</name>
        <dbReference type="ChEBI" id="CHEBI:29108"/>
    </cofactor>
    <text evidence="8">Binds 1 Ca(2+) ion. Required for its activity.</text>
</comment>
<dbReference type="SMART" id="SM00656">
    <property type="entry name" value="Amb_all"/>
    <property type="match status" value="1"/>
</dbReference>
<comment type="pathway">
    <text evidence="2 8">Glycan metabolism; pectin degradation; 2-dehydro-3-deoxy-D-gluconate from pectin: step 2/5.</text>
</comment>
<dbReference type="EMBL" id="BAABME010015101">
    <property type="protein sequence ID" value="GAA0139384.1"/>
    <property type="molecule type" value="Genomic_DNA"/>
</dbReference>
<protein>
    <recommendedName>
        <fullName evidence="3 8">Pectate lyase</fullName>
        <ecNumber evidence="3 8">4.2.2.2</ecNumber>
    </recommendedName>
</protein>
<feature type="domain" description="Pectate lyase" evidence="9">
    <location>
        <begin position="155"/>
        <end position="352"/>
    </location>
</feature>
<dbReference type="PANTHER" id="PTHR31683">
    <property type="entry name" value="PECTATE LYASE 18-RELATED"/>
    <property type="match status" value="1"/>
</dbReference>
<evidence type="ECO:0000256" key="2">
    <source>
        <dbReference type="ARBA" id="ARBA00005220"/>
    </source>
</evidence>
<evidence type="ECO:0000313" key="11">
    <source>
        <dbReference type="Proteomes" id="UP001454036"/>
    </source>
</evidence>
<dbReference type="EC" id="4.2.2.2" evidence="3 8"/>
<evidence type="ECO:0000313" key="10">
    <source>
        <dbReference type="EMBL" id="GAA0139384.1"/>
    </source>
</evidence>
<evidence type="ECO:0000256" key="1">
    <source>
        <dbReference type="ARBA" id="ARBA00000695"/>
    </source>
</evidence>